<dbReference type="Proteomes" id="UP000186336">
    <property type="component" value="Chromosome"/>
</dbReference>
<dbReference type="PANTHER" id="PTHR30146:SF138">
    <property type="entry name" value="TRANSCRIPTIONAL REGULATORY PROTEIN"/>
    <property type="match status" value="1"/>
</dbReference>
<gene>
    <name evidence="6" type="ORF">BWR18_13270</name>
</gene>
<reference evidence="6 7" key="1">
    <citation type="submission" date="2017-01" db="EMBL/GenBank/DDBJ databases">
        <title>Complete genome of Tateyamaria omphalii DOK1-4 isolated from seawater in Dokdo.</title>
        <authorList>
            <person name="Kim J.H."/>
            <person name="Chi W.-J."/>
        </authorList>
    </citation>
    <scope>NUCLEOTIDE SEQUENCE [LARGE SCALE GENOMIC DNA]</scope>
    <source>
        <strain evidence="6 7">DOK1-4</strain>
    </source>
</reference>
<dbReference type="STRING" id="299262.BWR18_13270"/>
<dbReference type="RefSeq" id="WP_076628899.1">
    <property type="nucleotide sequence ID" value="NZ_CP019312.1"/>
</dbReference>
<dbReference type="CDD" id="cd01392">
    <property type="entry name" value="HTH_LacI"/>
    <property type="match status" value="1"/>
</dbReference>
<dbReference type="PROSITE" id="PS50943">
    <property type="entry name" value="HTH_CROC1"/>
    <property type="match status" value="1"/>
</dbReference>
<keyword evidence="2" id="KW-0238">DNA-binding</keyword>
<evidence type="ECO:0000256" key="1">
    <source>
        <dbReference type="ARBA" id="ARBA00023015"/>
    </source>
</evidence>
<dbReference type="SUPFAM" id="SSF53822">
    <property type="entry name" value="Periplasmic binding protein-like I"/>
    <property type="match status" value="1"/>
</dbReference>
<dbReference type="InterPro" id="IPR001387">
    <property type="entry name" value="Cro/C1-type_HTH"/>
</dbReference>
<dbReference type="PANTHER" id="PTHR30146">
    <property type="entry name" value="LACI-RELATED TRANSCRIPTIONAL REPRESSOR"/>
    <property type="match status" value="1"/>
</dbReference>
<dbReference type="SMART" id="SM00354">
    <property type="entry name" value="HTH_LACI"/>
    <property type="match status" value="1"/>
</dbReference>
<feature type="domain" description="HTH lacI-type" evidence="4">
    <location>
        <begin position="6"/>
        <end position="60"/>
    </location>
</feature>
<dbReference type="InterPro" id="IPR046335">
    <property type="entry name" value="LacI/GalR-like_sensor"/>
</dbReference>
<organism evidence="6 7">
    <name type="scientific">Tateyamaria omphalii</name>
    <dbReference type="NCBI Taxonomy" id="299262"/>
    <lineage>
        <taxon>Bacteria</taxon>
        <taxon>Pseudomonadati</taxon>
        <taxon>Pseudomonadota</taxon>
        <taxon>Alphaproteobacteria</taxon>
        <taxon>Rhodobacterales</taxon>
        <taxon>Roseobacteraceae</taxon>
        <taxon>Tateyamaria</taxon>
    </lineage>
</organism>
<dbReference type="InterPro" id="IPR000843">
    <property type="entry name" value="HTH_LacI"/>
</dbReference>
<keyword evidence="3" id="KW-0804">Transcription</keyword>
<dbReference type="InterPro" id="IPR028082">
    <property type="entry name" value="Peripla_BP_I"/>
</dbReference>
<dbReference type="EMBL" id="CP019312">
    <property type="protein sequence ID" value="APX12540.1"/>
    <property type="molecule type" value="Genomic_DNA"/>
</dbReference>
<proteinExistence type="predicted"/>
<keyword evidence="7" id="KW-1185">Reference proteome</keyword>
<sequence length="333" mass="35985">MNRIGVSIRDVARETGLSTATISRVVNGGSKVSEKTRQTVLEACARLDYLPNPAARALSTRRSKAVAAIIPTIEHSVFAKFIAAIERTLGARGYSLIMAISNADEVEELAAARKLLGMGADALILSGLDHSDLLLDMLERRAVPYVFTSAWDARSARPTIGYDNALLAERALAHLAERGHRRVAVVHGPLAESDRTRARRAGAMSVGDRFEHLAFFEAPLDVAGGKACVRAALDDPREFTAYLCSTDVLALGAYFACAQAGKRIPLDVSVMGFDNLDWSRDIEPPLTTIDLPATGMGDMVAERIVAYLEDGVDLRSEELPARIIERASVADLR</sequence>
<dbReference type="GO" id="GO:0003700">
    <property type="term" value="F:DNA-binding transcription factor activity"/>
    <property type="evidence" value="ECO:0007669"/>
    <property type="project" value="TreeGrafter"/>
</dbReference>
<dbReference type="AlphaFoldDB" id="A0A1P8MWQ5"/>
<evidence type="ECO:0000313" key="6">
    <source>
        <dbReference type="EMBL" id="APX12540.1"/>
    </source>
</evidence>
<keyword evidence="1" id="KW-0805">Transcription regulation</keyword>
<name>A0A1P8MWQ5_9RHOB</name>
<dbReference type="SUPFAM" id="SSF47413">
    <property type="entry name" value="lambda repressor-like DNA-binding domains"/>
    <property type="match status" value="1"/>
</dbReference>
<feature type="domain" description="HTH cro/C1-type" evidence="5">
    <location>
        <begin position="5"/>
        <end position="50"/>
    </location>
</feature>
<dbReference type="Pfam" id="PF00356">
    <property type="entry name" value="LacI"/>
    <property type="match status" value="1"/>
</dbReference>
<dbReference type="Gene3D" id="1.10.260.40">
    <property type="entry name" value="lambda repressor-like DNA-binding domains"/>
    <property type="match status" value="1"/>
</dbReference>
<dbReference type="GO" id="GO:0000976">
    <property type="term" value="F:transcription cis-regulatory region binding"/>
    <property type="evidence" value="ECO:0007669"/>
    <property type="project" value="TreeGrafter"/>
</dbReference>
<evidence type="ECO:0000259" key="5">
    <source>
        <dbReference type="PROSITE" id="PS50943"/>
    </source>
</evidence>
<evidence type="ECO:0000313" key="7">
    <source>
        <dbReference type="Proteomes" id="UP000186336"/>
    </source>
</evidence>
<protein>
    <submittedName>
        <fullName evidence="6">Uncharacterized protein</fullName>
    </submittedName>
</protein>
<evidence type="ECO:0000259" key="4">
    <source>
        <dbReference type="PROSITE" id="PS50932"/>
    </source>
</evidence>
<evidence type="ECO:0000256" key="3">
    <source>
        <dbReference type="ARBA" id="ARBA00023163"/>
    </source>
</evidence>
<dbReference type="Gene3D" id="3.40.50.2300">
    <property type="match status" value="2"/>
</dbReference>
<dbReference type="KEGG" id="tom:BWR18_13270"/>
<evidence type="ECO:0000256" key="2">
    <source>
        <dbReference type="ARBA" id="ARBA00023125"/>
    </source>
</evidence>
<dbReference type="InterPro" id="IPR010982">
    <property type="entry name" value="Lambda_DNA-bd_dom_sf"/>
</dbReference>
<dbReference type="Pfam" id="PF13377">
    <property type="entry name" value="Peripla_BP_3"/>
    <property type="match status" value="1"/>
</dbReference>
<dbReference type="PROSITE" id="PS50932">
    <property type="entry name" value="HTH_LACI_2"/>
    <property type="match status" value="1"/>
</dbReference>
<accession>A0A1P8MWQ5</accession>
<dbReference type="OrthoDB" id="8433438at2"/>